<feature type="domain" description="Glycosyltransferase subfamily 4-like N-terminal" evidence="4">
    <location>
        <begin position="27"/>
        <end position="182"/>
    </location>
</feature>
<dbReference type="Gene3D" id="3.40.50.2000">
    <property type="entry name" value="Glycogen Phosphorylase B"/>
    <property type="match status" value="2"/>
</dbReference>
<reference evidence="5 6" key="1">
    <citation type="submission" date="2016-10" db="EMBL/GenBank/DDBJ databases">
        <authorList>
            <person name="de Groot N.N."/>
        </authorList>
    </citation>
    <scope>NUCLEOTIDE SEQUENCE [LARGE SCALE GENOMIC DNA]</scope>
    <source>
        <strain evidence="5 6">DSM 44908</strain>
    </source>
</reference>
<dbReference type="InterPro" id="IPR028098">
    <property type="entry name" value="Glyco_trans_4-like_N"/>
</dbReference>
<dbReference type="PANTHER" id="PTHR12526">
    <property type="entry name" value="GLYCOSYLTRANSFERASE"/>
    <property type="match status" value="1"/>
</dbReference>
<dbReference type="InterPro" id="IPR001296">
    <property type="entry name" value="Glyco_trans_1"/>
</dbReference>
<evidence type="ECO:0000259" key="3">
    <source>
        <dbReference type="Pfam" id="PF00534"/>
    </source>
</evidence>
<evidence type="ECO:0000256" key="2">
    <source>
        <dbReference type="ARBA" id="ARBA00022679"/>
    </source>
</evidence>
<dbReference type="SUPFAM" id="SSF53756">
    <property type="entry name" value="UDP-Glycosyltransferase/glycogen phosphorylase"/>
    <property type="match status" value="1"/>
</dbReference>
<evidence type="ECO:0000259" key="4">
    <source>
        <dbReference type="Pfam" id="PF13439"/>
    </source>
</evidence>
<dbReference type="Proteomes" id="UP000182054">
    <property type="component" value="Unassembled WGS sequence"/>
</dbReference>
<feature type="domain" description="Glycosyl transferase family 1" evidence="3">
    <location>
        <begin position="189"/>
        <end position="334"/>
    </location>
</feature>
<keyword evidence="2 5" id="KW-0808">Transferase</keyword>
<dbReference type="GO" id="GO:0016757">
    <property type="term" value="F:glycosyltransferase activity"/>
    <property type="evidence" value="ECO:0007669"/>
    <property type="project" value="UniProtKB-KW"/>
</dbReference>
<protein>
    <submittedName>
        <fullName evidence="5">Glycosyltransferase involved in cell wall bisynthesis</fullName>
    </submittedName>
</protein>
<organism evidence="5 6">
    <name type="scientific">Rhodococcoides kroppenstedtii</name>
    <dbReference type="NCBI Taxonomy" id="293050"/>
    <lineage>
        <taxon>Bacteria</taxon>
        <taxon>Bacillati</taxon>
        <taxon>Actinomycetota</taxon>
        <taxon>Actinomycetes</taxon>
        <taxon>Mycobacteriales</taxon>
        <taxon>Nocardiaceae</taxon>
        <taxon>Rhodococcoides</taxon>
    </lineage>
</organism>
<dbReference type="Pfam" id="PF13439">
    <property type="entry name" value="Glyco_transf_4"/>
    <property type="match status" value="1"/>
</dbReference>
<sequence length="369" mass="38979">MTPASVTATSTVQVHMTGAEWFATTPGGLNRYFTDLFQSLQARPDTRVSASAFGNAAAGGHSWGPSSGSTVARVWTSLRDDRGLSSSTVVDRHFSLFGRPALGRRGRLPSVAHFHGPWAAESAASGESPAAVRAKYWVERLRFLDIDRFVVLSEHSARLLRTDYGVDADRIRVIAPGVDLARFTVPAQRRSDRPTVLCVRRLENRMGIDRLIAAWPAVASAHPDARLLVVGEGTQESALRALAASSPASSSIEFLGRVDDARLRSLYAAATVSVVPTVALEGFGLIALESCAVGCPPVVTDCGGLPDAVAGLDPSLIVPAGDSDALAARLTTALGGVVPGAEACRAHAERFSWDSAAAEHVELYREVAS</sequence>
<evidence type="ECO:0000313" key="5">
    <source>
        <dbReference type="EMBL" id="SFA53263.1"/>
    </source>
</evidence>
<dbReference type="AlphaFoldDB" id="A0A1I0TNZ0"/>
<accession>A0A1I0TNZ0</accession>
<dbReference type="PANTHER" id="PTHR12526:SF510">
    <property type="entry name" value="D-INOSITOL 3-PHOSPHATE GLYCOSYLTRANSFERASE"/>
    <property type="match status" value="1"/>
</dbReference>
<evidence type="ECO:0000313" key="6">
    <source>
        <dbReference type="Proteomes" id="UP000182054"/>
    </source>
</evidence>
<evidence type="ECO:0000256" key="1">
    <source>
        <dbReference type="ARBA" id="ARBA00022676"/>
    </source>
</evidence>
<keyword evidence="1" id="KW-0328">Glycosyltransferase</keyword>
<proteinExistence type="predicted"/>
<name>A0A1I0TNZ0_9NOCA</name>
<gene>
    <name evidence="5" type="ORF">SAMN05444374_10852</name>
</gene>
<dbReference type="Pfam" id="PF00534">
    <property type="entry name" value="Glycos_transf_1"/>
    <property type="match status" value="1"/>
</dbReference>
<dbReference type="CDD" id="cd03801">
    <property type="entry name" value="GT4_PimA-like"/>
    <property type="match status" value="1"/>
</dbReference>
<dbReference type="EMBL" id="FOJN01000008">
    <property type="protein sequence ID" value="SFA53263.1"/>
    <property type="molecule type" value="Genomic_DNA"/>
</dbReference>